<protein>
    <recommendedName>
        <fullName evidence="7">28S ribosomal protein S30, mitochondrial</fullName>
    </recommendedName>
</protein>
<comment type="subcellular location">
    <subcellularLocation>
        <location evidence="1">Mitochondrion</location>
    </subcellularLocation>
</comment>
<dbReference type="Proteomes" id="UP000095300">
    <property type="component" value="Unassembled WGS sequence"/>
</dbReference>
<evidence type="ECO:0000256" key="4">
    <source>
        <dbReference type="ARBA" id="ARBA00023274"/>
    </source>
</evidence>
<proteinExistence type="predicted"/>
<sequence>MIFSHRAGLWKTRCMPLYRTYIATPTKNAHAAVQRDTSGVENEEYWVEPQYPQIKDKSFKGQKETKALEWQQEIQNVPTVEEKLIKINMPRYYGYKVVQMNEERLPYNCLPAIQYYTRTLFETVDKEKEDEKLSSYAKSATAAVLDALEFTNDYFRQKYRNASKHDPAERERLFSQIIVEQINRALINNLSTEFSHLHEMEIDYNARHEAFWAVGGIEPPKNVVKSKEGQEWQKDLAKEPIDRFMQYKGSPMLVLRHRLQLQPWKNESEYINLELAKNVPRFEFDPRTLGFSTEHQHGTNIPGYWPSNTNSYGFISYQSRATLQRRPSNYGQEDQENALHAHAIQSSFAWLLAQANYFGFNTYSELTYPFNCQTIITSGKEWSFYEYQLNTVCMHGNQVNENPRTNSCRGTKEMELYKEFDDSGKVVGFNEEVLKHLIQCYVKNPNVQVPVEAQTPYLDKNIKRIADYTNEEKRTFLEEVYKYMSSNRPRHLSLPETYMWEKIYKIDNKTRPLEARRRFFEVFVNPWKRTMDQFDKEYIPKAVRPEGPKSKKKFKPTYFP</sequence>
<dbReference type="PANTHER" id="PTHR13014:SF3">
    <property type="entry name" value="LARGE RIBOSOMAL SUBUNIT PROTEIN ML65"/>
    <property type="match status" value="1"/>
</dbReference>
<dbReference type="AlphaFoldDB" id="A0A1I8P4J6"/>
<dbReference type="GO" id="GO:0005762">
    <property type="term" value="C:mitochondrial large ribosomal subunit"/>
    <property type="evidence" value="ECO:0007669"/>
    <property type="project" value="TreeGrafter"/>
</dbReference>
<dbReference type="InterPro" id="IPR039982">
    <property type="entry name" value="Ribosomal_mL65"/>
</dbReference>
<dbReference type="GO" id="GO:0003735">
    <property type="term" value="F:structural constituent of ribosome"/>
    <property type="evidence" value="ECO:0007669"/>
    <property type="project" value="InterPro"/>
</dbReference>
<evidence type="ECO:0000313" key="5">
    <source>
        <dbReference type="EnsemblMetazoa" id="SCAU004767-PA"/>
    </source>
</evidence>
<keyword evidence="2" id="KW-0689">Ribosomal protein</keyword>
<dbReference type="PANTHER" id="PTHR13014">
    <property type="entry name" value="MITOCHONDRIAL 28S RIBOSOMAL PROTEIN S30/P52 PRO-APOTOTIC PROTEIN"/>
    <property type="match status" value="1"/>
</dbReference>
<dbReference type="KEGG" id="scac:106087552"/>
<accession>A0A1I8P4J6</accession>
<name>A0A1I8P4J6_STOCA</name>
<dbReference type="OrthoDB" id="6041973at2759"/>
<reference evidence="5" key="1">
    <citation type="submission" date="2020-05" db="UniProtKB">
        <authorList>
            <consortium name="EnsemblMetazoa"/>
        </authorList>
    </citation>
    <scope>IDENTIFICATION</scope>
    <source>
        <strain evidence="5">USDA</strain>
    </source>
</reference>
<gene>
    <name evidence="5" type="primary">106087552</name>
</gene>
<evidence type="ECO:0000313" key="6">
    <source>
        <dbReference type="Proteomes" id="UP000095300"/>
    </source>
</evidence>
<dbReference type="InterPro" id="IPR010793">
    <property type="entry name" value="Ribosomal_mL37/mL65"/>
</dbReference>
<dbReference type="EnsemblMetazoa" id="SCAU004767-RA">
    <property type="protein sequence ID" value="SCAU004767-PA"/>
    <property type="gene ID" value="SCAU004767"/>
</dbReference>
<dbReference type="STRING" id="35570.A0A1I8P4J6"/>
<keyword evidence="3" id="KW-0496">Mitochondrion</keyword>
<keyword evidence="4" id="KW-0687">Ribonucleoprotein</keyword>
<evidence type="ECO:0000256" key="1">
    <source>
        <dbReference type="ARBA" id="ARBA00004173"/>
    </source>
</evidence>
<evidence type="ECO:0008006" key="7">
    <source>
        <dbReference type="Google" id="ProtNLM"/>
    </source>
</evidence>
<organism evidence="5 6">
    <name type="scientific">Stomoxys calcitrans</name>
    <name type="common">Stable fly</name>
    <name type="synonym">Conops calcitrans</name>
    <dbReference type="NCBI Taxonomy" id="35570"/>
    <lineage>
        <taxon>Eukaryota</taxon>
        <taxon>Metazoa</taxon>
        <taxon>Ecdysozoa</taxon>
        <taxon>Arthropoda</taxon>
        <taxon>Hexapoda</taxon>
        <taxon>Insecta</taxon>
        <taxon>Pterygota</taxon>
        <taxon>Neoptera</taxon>
        <taxon>Endopterygota</taxon>
        <taxon>Diptera</taxon>
        <taxon>Brachycera</taxon>
        <taxon>Muscomorpha</taxon>
        <taxon>Muscoidea</taxon>
        <taxon>Muscidae</taxon>
        <taxon>Stomoxys</taxon>
    </lineage>
</organism>
<dbReference type="VEuPathDB" id="VectorBase:SCAU004767"/>
<evidence type="ECO:0000256" key="3">
    <source>
        <dbReference type="ARBA" id="ARBA00023128"/>
    </source>
</evidence>
<keyword evidence="6" id="KW-1185">Reference proteome</keyword>
<evidence type="ECO:0000256" key="2">
    <source>
        <dbReference type="ARBA" id="ARBA00022980"/>
    </source>
</evidence>
<dbReference type="GO" id="GO:0006412">
    <property type="term" value="P:translation"/>
    <property type="evidence" value="ECO:0007669"/>
    <property type="project" value="InterPro"/>
</dbReference>
<dbReference type="Pfam" id="PF07147">
    <property type="entry name" value="PDCD9"/>
    <property type="match status" value="1"/>
</dbReference>